<keyword evidence="3" id="KW-0539">Nucleus</keyword>
<dbReference type="InterPro" id="IPR004000">
    <property type="entry name" value="Actin"/>
</dbReference>
<sequence>MSSRDASLTPLKAVVIDDPPLRQTPEPFDEQSAYNPQSPIAIDFGSSKLRAGFVNHATPTHIFPNALTKFRDRKLNKNFTFVGNDTLLDQAVRSQSRSPFDGPFVTNWNLTEEILDYTFHHLGVVPDNGIPNPILLTERLATVQSQRTNWYQILFETYNVPGVTFGIDSLFSFYNYNPSGNKTGLVISCGHEDTNVIPVVDGAGILTDAKRINWGGHQAVDYLNDLMALKYPYFPTKMSYLQYETMYKDYCYVSRNYDEDIEKILTLENLDTNDVVVEAPFTEVLQPQKTEEELRIQAEKRKETGKRLQEQARLKRMEKLVQKQEEFEYFSKVRDQLIDEPKKKVLSVLQNAGFDDERDFKKYLHSLEQSLKKAQMVEAEDDSHLDEMNEDKTAQKFDLLDIADEDLNEDQIKEKRKQRFLKASQDARQKAKEEKERVAKEEEEKKLKEQQWRETDLNGWIKDKRLKLNKLIKRRKEKLKLRDEMKDRKSQVSQNRMKNLASLAEDNVKQGAKRNRHQATIDNDPNDTFGANDEDWLIYTDITQNPEAFEEALEYEYKDIVELEGLLLEHDPNFTEEDTLEAQYDWRNSILHLFLRGPRPHDSENIHEQHQMHLNVERIRVPEVIFQPTMGGQDQAGICELSETILLKKFGSQPGKLSQTSIDMVNNVLITGGNAKVPGLKERIVKEFTGFLPTGTNITVNMSSDPSLDAWKGMAALARNEEQYRKTVISKKEYEEYGPEYIKEHKLGNTKYFED</sequence>
<dbReference type="SUPFAM" id="SSF53067">
    <property type="entry name" value="Actin-like ATPase domain"/>
    <property type="match status" value="2"/>
</dbReference>
<evidence type="ECO:0000256" key="3">
    <source>
        <dbReference type="ARBA" id="ARBA00023242"/>
    </source>
</evidence>
<dbReference type="Gene3D" id="3.30.420.40">
    <property type="match status" value="4"/>
</dbReference>
<dbReference type="AlphaFoldDB" id="A0A6C1DZB2"/>
<evidence type="ECO:0000313" key="6">
    <source>
        <dbReference type="EMBL" id="QID82069.1"/>
    </source>
</evidence>
<dbReference type="OrthoDB" id="7340501at2759"/>
<gene>
    <name evidence="6" type="primary">ARP5_1</name>
    <name evidence="6" type="ORF">GRS66_004471</name>
</gene>
<dbReference type="FunFam" id="3.30.420.40:FF:000139">
    <property type="entry name" value="Chromatin remodeling complex subunit (Arp5)"/>
    <property type="match status" value="1"/>
</dbReference>
<dbReference type="Gene3D" id="3.90.640.10">
    <property type="entry name" value="Actin, Chain A, domain 4"/>
    <property type="match status" value="2"/>
</dbReference>
<dbReference type="Proteomes" id="UP000501346">
    <property type="component" value="Chromosome ScXIV"/>
</dbReference>
<proteinExistence type="inferred from homology"/>
<feature type="region of interest" description="Disordered" evidence="5">
    <location>
        <begin position="418"/>
        <end position="444"/>
    </location>
</feature>
<keyword evidence="7" id="KW-1185">Reference proteome</keyword>
<organism evidence="6 7">
    <name type="scientific">Saccharomyces pastorianus</name>
    <name type="common">Lager yeast</name>
    <name type="synonym">Saccharomyces cerevisiae x Saccharomyces eubayanus</name>
    <dbReference type="NCBI Taxonomy" id="27292"/>
    <lineage>
        <taxon>Eukaryota</taxon>
        <taxon>Fungi</taxon>
        <taxon>Dikarya</taxon>
        <taxon>Ascomycota</taxon>
        <taxon>Saccharomycotina</taxon>
        <taxon>Saccharomycetes</taxon>
        <taxon>Saccharomycetales</taxon>
        <taxon>Saccharomycetaceae</taxon>
        <taxon>Saccharomyces</taxon>
    </lineage>
</organism>
<dbReference type="FunFam" id="3.30.420.40:FF:000058">
    <property type="entry name" value="Putative actin-related protein 5"/>
    <property type="match status" value="1"/>
</dbReference>
<evidence type="ECO:0000256" key="1">
    <source>
        <dbReference type="ARBA" id="ARBA00004123"/>
    </source>
</evidence>
<comment type="similarity">
    <text evidence="2 4">Belongs to the actin family.</text>
</comment>
<dbReference type="FunFam" id="3.30.420.40:FF:000287">
    <property type="entry name" value="Actin-related protein"/>
    <property type="match status" value="1"/>
</dbReference>
<evidence type="ECO:0000256" key="4">
    <source>
        <dbReference type="RuleBase" id="RU000487"/>
    </source>
</evidence>
<evidence type="ECO:0000256" key="2">
    <source>
        <dbReference type="ARBA" id="ARBA00006752"/>
    </source>
</evidence>
<comment type="subcellular location">
    <subcellularLocation>
        <location evidence="1">Nucleus</location>
    </subcellularLocation>
</comment>
<dbReference type="InterPro" id="IPR043129">
    <property type="entry name" value="ATPase_NBD"/>
</dbReference>
<dbReference type="EMBL" id="CP048995">
    <property type="protein sequence ID" value="QID82069.1"/>
    <property type="molecule type" value="Genomic_DNA"/>
</dbReference>
<evidence type="ECO:0000313" key="7">
    <source>
        <dbReference type="Proteomes" id="UP000501346"/>
    </source>
</evidence>
<dbReference type="CDD" id="cd10211">
    <property type="entry name" value="ASKHA_NBD_Arp5"/>
    <property type="match status" value="1"/>
</dbReference>
<dbReference type="GO" id="GO:0031011">
    <property type="term" value="C:Ino80 complex"/>
    <property type="evidence" value="ECO:0007669"/>
    <property type="project" value="UniProtKB-ARBA"/>
</dbReference>
<reference evidence="6 7" key="1">
    <citation type="journal article" date="2019" name="BMC Genomics">
        <title>Chromosome level assembly and comparative genome analysis confirm lager-brewing yeasts originated from a single hybridization.</title>
        <authorList>
            <person name="Salazar A.N."/>
            <person name="Gorter de Vries A.R."/>
            <person name="van den Broek M."/>
            <person name="Brouwers N."/>
            <person name="de la Torre Cortes P."/>
            <person name="Kuijpers N.G.A."/>
            <person name="Daran J.G."/>
            <person name="Abeel T."/>
        </authorList>
    </citation>
    <scope>NUCLEOTIDE SEQUENCE [LARGE SCALE GENOMIC DNA]</scope>
    <source>
        <strain evidence="6 7">CBS 1483</strain>
    </source>
</reference>
<evidence type="ECO:0000256" key="5">
    <source>
        <dbReference type="SAM" id="MobiDB-lite"/>
    </source>
</evidence>
<name>A0A6C1DZB2_SACPS</name>
<accession>A0A6C1DZB2</accession>
<feature type="compositionally biased region" description="Basic and acidic residues" evidence="5">
    <location>
        <begin position="425"/>
        <end position="444"/>
    </location>
</feature>
<dbReference type="FunFam" id="3.30.420.40:FF:000048">
    <property type="entry name" value="ARP5 actin-related protein 5 homolog"/>
    <property type="match status" value="1"/>
</dbReference>
<dbReference type="SMART" id="SM00268">
    <property type="entry name" value="ACTIN"/>
    <property type="match status" value="1"/>
</dbReference>
<dbReference type="PANTHER" id="PTHR11937">
    <property type="entry name" value="ACTIN"/>
    <property type="match status" value="1"/>
</dbReference>
<dbReference type="FunFam" id="3.90.640.10:FF:000025">
    <property type="entry name" value="Chromatin remodeling complex subunit (Arp5)"/>
    <property type="match status" value="1"/>
</dbReference>
<protein>
    <submittedName>
        <fullName evidence="6">Nuclear actin-protein involved in chromatin remodeling</fullName>
    </submittedName>
</protein>
<dbReference type="Pfam" id="PF00022">
    <property type="entry name" value="Actin"/>
    <property type="match status" value="2"/>
</dbReference>